<evidence type="ECO:0000313" key="1">
    <source>
        <dbReference type="EMBL" id="CAG8502322.1"/>
    </source>
</evidence>
<dbReference type="EMBL" id="CAJVQC010001894">
    <property type="protein sequence ID" value="CAG8502322.1"/>
    <property type="molecule type" value="Genomic_DNA"/>
</dbReference>
<dbReference type="Proteomes" id="UP000789920">
    <property type="component" value="Unassembled WGS sequence"/>
</dbReference>
<proteinExistence type="predicted"/>
<name>A0ACA9KZD8_9GLOM</name>
<accession>A0ACA9KZD8</accession>
<organism evidence="1 2">
    <name type="scientific">Racocetra persica</name>
    <dbReference type="NCBI Taxonomy" id="160502"/>
    <lineage>
        <taxon>Eukaryota</taxon>
        <taxon>Fungi</taxon>
        <taxon>Fungi incertae sedis</taxon>
        <taxon>Mucoromycota</taxon>
        <taxon>Glomeromycotina</taxon>
        <taxon>Glomeromycetes</taxon>
        <taxon>Diversisporales</taxon>
        <taxon>Gigasporaceae</taxon>
        <taxon>Racocetra</taxon>
    </lineage>
</organism>
<evidence type="ECO:0000313" key="2">
    <source>
        <dbReference type="Proteomes" id="UP000789920"/>
    </source>
</evidence>
<reference evidence="1" key="1">
    <citation type="submission" date="2021-06" db="EMBL/GenBank/DDBJ databases">
        <authorList>
            <person name="Kallberg Y."/>
            <person name="Tangrot J."/>
            <person name="Rosling A."/>
        </authorList>
    </citation>
    <scope>NUCLEOTIDE SEQUENCE</scope>
    <source>
        <strain evidence="1">MA461A</strain>
    </source>
</reference>
<keyword evidence="2" id="KW-1185">Reference proteome</keyword>
<sequence length="113" mass="13742">GRRKRNVVVYRLISQSDHKKKEKQKGRQTKNNNLQSNEDTTEQVGVKRQRRLTNSNEKKLLEDILRFDTFPEDKATEILKQLQDHDNDWDMQRVRIYWNNNRYSKRKKVSIDL</sequence>
<feature type="non-terminal residue" evidence="1">
    <location>
        <position position="1"/>
    </location>
</feature>
<comment type="caution">
    <text evidence="1">The sequence shown here is derived from an EMBL/GenBank/DDBJ whole genome shotgun (WGS) entry which is preliminary data.</text>
</comment>
<gene>
    <name evidence="1" type="ORF">RPERSI_LOCUS1879</name>
</gene>
<protein>
    <submittedName>
        <fullName evidence="1">31445_t:CDS:1</fullName>
    </submittedName>
</protein>